<dbReference type="Proteomes" id="UP001457282">
    <property type="component" value="Unassembled WGS sequence"/>
</dbReference>
<keyword evidence="3" id="KW-1185">Reference proteome</keyword>
<organism evidence="2 3">
    <name type="scientific">Rubus argutus</name>
    <name type="common">Southern blackberry</name>
    <dbReference type="NCBI Taxonomy" id="59490"/>
    <lineage>
        <taxon>Eukaryota</taxon>
        <taxon>Viridiplantae</taxon>
        <taxon>Streptophyta</taxon>
        <taxon>Embryophyta</taxon>
        <taxon>Tracheophyta</taxon>
        <taxon>Spermatophyta</taxon>
        <taxon>Magnoliopsida</taxon>
        <taxon>eudicotyledons</taxon>
        <taxon>Gunneridae</taxon>
        <taxon>Pentapetalae</taxon>
        <taxon>rosids</taxon>
        <taxon>fabids</taxon>
        <taxon>Rosales</taxon>
        <taxon>Rosaceae</taxon>
        <taxon>Rosoideae</taxon>
        <taxon>Rosoideae incertae sedis</taxon>
        <taxon>Rubus</taxon>
    </lineage>
</organism>
<sequence>MTAACWESEKDSLVRTEELERAEDRESSRELEIDAGMHRDEDAAERGGSCVAWTAAAAMESELGSW</sequence>
<evidence type="ECO:0000313" key="3">
    <source>
        <dbReference type="Proteomes" id="UP001457282"/>
    </source>
</evidence>
<evidence type="ECO:0000256" key="1">
    <source>
        <dbReference type="SAM" id="MobiDB-lite"/>
    </source>
</evidence>
<feature type="region of interest" description="Disordered" evidence="1">
    <location>
        <begin position="17"/>
        <end position="47"/>
    </location>
</feature>
<accession>A0AAW1VL69</accession>
<proteinExistence type="predicted"/>
<dbReference type="AlphaFoldDB" id="A0AAW1VL69"/>
<reference evidence="2 3" key="1">
    <citation type="journal article" date="2023" name="G3 (Bethesda)">
        <title>A chromosome-length genome assembly and annotation of blackberry (Rubus argutus, cv. 'Hillquist').</title>
        <authorList>
            <person name="Bruna T."/>
            <person name="Aryal R."/>
            <person name="Dudchenko O."/>
            <person name="Sargent D.J."/>
            <person name="Mead D."/>
            <person name="Buti M."/>
            <person name="Cavallini A."/>
            <person name="Hytonen T."/>
            <person name="Andres J."/>
            <person name="Pham M."/>
            <person name="Weisz D."/>
            <person name="Mascagni F."/>
            <person name="Usai G."/>
            <person name="Natali L."/>
            <person name="Bassil N."/>
            <person name="Fernandez G.E."/>
            <person name="Lomsadze A."/>
            <person name="Armour M."/>
            <person name="Olukolu B."/>
            <person name="Poorten T."/>
            <person name="Britton C."/>
            <person name="Davik J."/>
            <person name="Ashrafi H."/>
            <person name="Aiden E.L."/>
            <person name="Borodovsky M."/>
            <person name="Worthington M."/>
        </authorList>
    </citation>
    <scope>NUCLEOTIDE SEQUENCE [LARGE SCALE GENOMIC DNA]</scope>
    <source>
        <strain evidence="2">PI 553951</strain>
    </source>
</reference>
<dbReference type="EMBL" id="JBEDUW010000182">
    <property type="protein sequence ID" value="KAK9904623.1"/>
    <property type="molecule type" value="Genomic_DNA"/>
</dbReference>
<gene>
    <name evidence="2" type="ORF">M0R45_000541</name>
</gene>
<feature type="compositionally biased region" description="Basic and acidic residues" evidence="1">
    <location>
        <begin position="17"/>
        <end position="45"/>
    </location>
</feature>
<comment type="caution">
    <text evidence="2">The sequence shown here is derived from an EMBL/GenBank/DDBJ whole genome shotgun (WGS) entry which is preliminary data.</text>
</comment>
<protein>
    <submittedName>
        <fullName evidence="2">Uncharacterized protein</fullName>
    </submittedName>
</protein>
<name>A0AAW1VL69_RUBAR</name>
<evidence type="ECO:0000313" key="2">
    <source>
        <dbReference type="EMBL" id="KAK9904623.1"/>
    </source>
</evidence>